<evidence type="ECO:0000259" key="2">
    <source>
        <dbReference type="Pfam" id="PF02752"/>
    </source>
</evidence>
<dbReference type="AlphaFoldDB" id="A0A6H0XLF2"/>
<keyword evidence="4" id="KW-1185">Reference proteome</keyword>
<feature type="region of interest" description="Disordered" evidence="1">
    <location>
        <begin position="100"/>
        <end position="162"/>
    </location>
</feature>
<evidence type="ECO:0000313" key="4">
    <source>
        <dbReference type="Proteomes" id="UP000503462"/>
    </source>
</evidence>
<dbReference type="Proteomes" id="UP000503462">
    <property type="component" value="Chromosome 1"/>
</dbReference>
<feature type="compositionally biased region" description="Polar residues" evidence="1">
    <location>
        <begin position="26"/>
        <end position="40"/>
    </location>
</feature>
<feature type="compositionally biased region" description="Acidic residues" evidence="1">
    <location>
        <begin position="901"/>
        <end position="922"/>
    </location>
</feature>
<sequence>MSGITKVRSKPPEMDRRYGTTLAHGATSNPSQWASLSQRPLSDIRELTEPSLPEMPALHIPLSNRRQQELHQNIAKALPNRSRSTRSTREQDAIYTAARYTHDDPSSSASSDSPACAVPASSVPQRSSSRAQTRSARSKSQNVSRRPSARARTTQSSPTKISVAHAKHGIAQIPMPATRARVPASLDVADCPTIRHPRVKLEMHTSAPLHVGGGCVQGYIKMTVAGHDRYLRSATSTVPFTIRLPLDTGPPPFESKLARITFLLSATLTIVDQHKYYRVRTSQSICILPVCDPEHTLIPLPAPIVAADDVLVQQHGGCSIFVDVNITNRSKKHIKRLDISLEQDILVYKHAAPVSDTTQTDARVFEHNERAILCRYTRRHHVDRWLGIAPRTIDVRTYNLDVPKGVATIRCGRYFEVRHFLNVSICLAQDMTVAVQLPVKLVHINSLDVPPNAIDPVAEALQSQRMLECLDDARSTAGDAIIRTASQRTAFAAPGEHGLRRRDEHLDVIAQVGKLLDQSPRKHQKKDKKGLSHRVIDDPFHIAAQPLRRQLSRNAATSPKVDTGVTLGKTGTVRRYNISPHTLGLERVPSIRQAEHGSENHRPGTSLSFRERLDRSRFEFKACFLVRSRKPPPTTLRVMASMLSIAMASASPSASIDIPKGRDSAIYSSFSAVPKQGMGLLTPPNSISPHMPAHAAQHLKSPSLLNIVEEDGENEMVGGEPATPPQEAIVGASAPLSVGALSGLDSRAAITPALLAKDFLPAIMLGHGPQPIRHVMGELTHTVPGFSRIPPAKARRIVVAALENRHGGGQNGEIGFYKTGWGRWDAQVKATRDDSISIGDDNFIPGMSVPANFGRTHLDVPGAQSASYNGRSGAWDNMRDDEDMDMDMDVPENEADKMSLDDEVFSSSEGDEESDATDDDDWAAVGPQALRKASLPAPGQPAPPRTNYQALSRPSYSSRRFSAVSDRSIHSVAVSACYSPQLGPLQAGLQTPQEQVAIEALLKMGSI</sequence>
<feature type="compositionally biased region" description="Polar residues" evidence="1">
    <location>
        <begin position="151"/>
        <end position="160"/>
    </location>
</feature>
<dbReference type="EMBL" id="CP051139">
    <property type="protein sequence ID" value="QIW95454.1"/>
    <property type="molecule type" value="Genomic_DNA"/>
</dbReference>
<dbReference type="GO" id="GO:0043565">
    <property type="term" value="F:sequence-specific DNA binding"/>
    <property type="evidence" value="ECO:0007669"/>
    <property type="project" value="TreeGrafter"/>
</dbReference>
<dbReference type="GO" id="GO:0000432">
    <property type="term" value="P:positive regulation of transcription from RNA polymerase II promoter by glucose"/>
    <property type="evidence" value="ECO:0007669"/>
    <property type="project" value="TreeGrafter"/>
</dbReference>
<dbReference type="GO" id="GO:0005634">
    <property type="term" value="C:nucleus"/>
    <property type="evidence" value="ECO:0007669"/>
    <property type="project" value="TreeGrafter"/>
</dbReference>
<organism evidence="3 4">
    <name type="scientific">Peltaster fructicola</name>
    <dbReference type="NCBI Taxonomy" id="286661"/>
    <lineage>
        <taxon>Eukaryota</taxon>
        <taxon>Fungi</taxon>
        <taxon>Dikarya</taxon>
        <taxon>Ascomycota</taxon>
        <taxon>Pezizomycotina</taxon>
        <taxon>Dothideomycetes</taxon>
        <taxon>Dothideomycetes incertae sedis</taxon>
        <taxon>Peltaster</taxon>
    </lineage>
</organism>
<dbReference type="Gene3D" id="2.60.40.640">
    <property type="match status" value="1"/>
</dbReference>
<name>A0A6H0XLF2_9PEZI</name>
<feature type="compositionally biased region" description="Low complexity" evidence="1">
    <location>
        <begin position="106"/>
        <end position="141"/>
    </location>
</feature>
<evidence type="ECO:0000313" key="3">
    <source>
        <dbReference type="EMBL" id="QIW95454.1"/>
    </source>
</evidence>
<protein>
    <recommendedName>
        <fullName evidence="2">Arrestin C-terminal-like domain-containing protein</fullName>
    </recommendedName>
</protein>
<dbReference type="InterPro" id="IPR011022">
    <property type="entry name" value="Arrestin_C-like"/>
</dbReference>
<feature type="compositionally biased region" description="Acidic residues" evidence="1">
    <location>
        <begin position="879"/>
        <end position="893"/>
    </location>
</feature>
<dbReference type="InterPro" id="IPR014756">
    <property type="entry name" value="Ig_E-set"/>
</dbReference>
<dbReference type="OrthoDB" id="298939at2759"/>
<reference evidence="3 4" key="1">
    <citation type="journal article" date="2016" name="Sci. Rep.">
        <title>Peltaster fructicola genome reveals evolution from an invasive phytopathogen to an ectophytic parasite.</title>
        <authorList>
            <person name="Xu C."/>
            <person name="Chen H."/>
            <person name="Gleason M.L."/>
            <person name="Xu J.R."/>
            <person name="Liu H."/>
            <person name="Zhang R."/>
            <person name="Sun G."/>
        </authorList>
    </citation>
    <scope>NUCLEOTIDE SEQUENCE [LARGE SCALE GENOMIC DNA]</scope>
    <source>
        <strain evidence="3 4">LNHT1506</strain>
    </source>
</reference>
<dbReference type="PANTHER" id="PTHR28164">
    <property type="entry name" value="PROTEIN STB3"/>
    <property type="match status" value="1"/>
</dbReference>
<evidence type="ECO:0000256" key="1">
    <source>
        <dbReference type="SAM" id="MobiDB-lite"/>
    </source>
</evidence>
<dbReference type="SUPFAM" id="SSF81296">
    <property type="entry name" value="E set domains"/>
    <property type="match status" value="1"/>
</dbReference>
<feature type="domain" description="Arrestin C-terminal-like" evidence="2">
    <location>
        <begin position="319"/>
        <end position="444"/>
    </location>
</feature>
<accession>A0A6H0XLF2</accession>
<dbReference type="InterPro" id="IPR018818">
    <property type="entry name" value="Stb3"/>
</dbReference>
<dbReference type="PANTHER" id="PTHR28164:SF1">
    <property type="entry name" value="PROTEIN STB3"/>
    <property type="match status" value="1"/>
</dbReference>
<dbReference type="Pfam" id="PF02752">
    <property type="entry name" value="Arrestin_C"/>
    <property type="match status" value="1"/>
</dbReference>
<dbReference type="Pfam" id="PF10330">
    <property type="entry name" value="Stb3"/>
    <property type="match status" value="1"/>
</dbReference>
<feature type="region of interest" description="Disordered" evidence="1">
    <location>
        <begin position="1"/>
        <end position="69"/>
    </location>
</feature>
<proteinExistence type="predicted"/>
<feature type="region of interest" description="Disordered" evidence="1">
    <location>
        <begin position="855"/>
        <end position="954"/>
    </location>
</feature>
<dbReference type="InterPro" id="IPR014752">
    <property type="entry name" value="Arrestin-like_C"/>
</dbReference>
<gene>
    <name evidence="3" type="ORF">AMS68_000972</name>
</gene>